<organism evidence="1 2">
    <name type="scientific">Embleya scabrispora</name>
    <dbReference type="NCBI Taxonomy" id="159449"/>
    <lineage>
        <taxon>Bacteria</taxon>
        <taxon>Bacillati</taxon>
        <taxon>Actinomycetota</taxon>
        <taxon>Actinomycetes</taxon>
        <taxon>Kitasatosporales</taxon>
        <taxon>Streptomycetaceae</taxon>
        <taxon>Embleya</taxon>
    </lineage>
</organism>
<proteinExistence type="predicted"/>
<dbReference type="RefSeq" id="WP_078982919.1">
    <property type="nucleotide sequence ID" value="NZ_MWQN01000008.1"/>
</dbReference>
<gene>
    <name evidence="1" type="ORF">B4N89_47385</name>
</gene>
<sequence length="803" mass="88278">MTRGKPLAPPWAVRAAVLLAAELFENRATPEEASWRRVVSLADAHFLLSGHYHLWPQWPQLGEEMRDRVVRLLRHRPSELAGEGSFMAVVEEVLAGGATEFVRAGDRRVVVHPHRDRLSRIDGLLDALDDNARSRERRNLGRLRPALNGTFTAGMWVDDPAGRRREVTASYRIDLAAAQQYVPLSLGKPAELDDVKIPWDEVEAITAALDSASAQVHRVRAVRAFRTHLRHRDGTPVGAVWELRAGVTQLMNAPTGIGKNEALADPIALWFAARGLVATIVVPRNRDVMATAHRLRRYAGILVGHPDAERHGWGALTARMVLPLMSTRRQQAFAEQAAASGTGDSAYRQWVFDELSYSCALAACASTETAVDTWDPGSEHCNELTGPDGEAASCPWFAVCGKFRHHRAAATASILVVGHHNLYSGNLHVPVRGRDGDRVGVPIDELVLRRSHAVFVDEIDALQSAGFDRGGRGVDLARFDGRRPGPVQTFATSFRSRARMLPPSAHANLHPAVAHLTWLADAYVFHLARGVLTPHRYSKARRVMPRHWDAWLAHLLFDLPRDTAPTQAQMHTVDRLFDARYPFEDGEQVEGIGDMGALTSLQRKLSQITDLHGFDLLNATNLEGIGAIARKAAAAPMTDAQEAVLPQHAVRRAFLENIRTVLRRIGRRAPQLRAAGIEADDLLDVVTAHRRWRAAPFGPLGRPLIAFEEVFDPEDVSATRLQLHALAGDPHTYTATLGDVTALAYCGRRRIVVGLSASAFMPFASRHHLVAPLTWYVPDDVVSSITVRLAPVSSTTAALSEVV</sequence>
<dbReference type="STRING" id="159449.B4N89_47385"/>
<evidence type="ECO:0000313" key="1">
    <source>
        <dbReference type="EMBL" id="OPC76435.1"/>
    </source>
</evidence>
<comment type="caution">
    <text evidence="1">The sequence shown here is derived from an EMBL/GenBank/DDBJ whole genome shotgun (WGS) entry which is preliminary data.</text>
</comment>
<accession>A0A1T3NIA0</accession>
<feature type="non-terminal residue" evidence="1">
    <location>
        <position position="803"/>
    </location>
</feature>
<evidence type="ECO:0008006" key="3">
    <source>
        <dbReference type="Google" id="ProtNLM"/>
    </source>
</evidence>
<name>A0A1T3NIA0_9ACTN</name>
<dbReference type="OrthoDB" id="4544822at2"/>
<dbReference type="AlphaFoldDB" id="A0A1T3NIA0"/>
<keyword evidence="2" id="KW-1185">Reference proteome</keyword>
<protein>
    <recommendedName>
        <fullName evidence="3">Helicase ATP-binding domain-containing protein</fullName>
    </recommendedName>
</protein>
<evidence type="ECO:0000313" key="2">
    <source>
        <dbReference type="Proteomes" id="UP000190037"/>
    </source>
</evidence>
<dbReference type="Proteomes" id="UP000190037">
    <property type="component" value="Unassembled WGS sequence"/>
</dbReference>
<reference evidence="1 2" key="1">
    <citation type="submission" date="2017-03" db="EMBL/GenBank/DDBJ databases">
        <title>Draft genome sequence of Streptomyces scabrisporus NF3, endophyte isolated from Amphipterygium adstringens.</title>
        <authorList>
            <person name="Vazquez M."/>
            <person name="Ceapa C.D."/>
            <person name="Rodriguez Luna D."/>
            <person name="Sanchez Esquivel S."/>
        </authorList>
    </citation>
    <scope>NUCLEOTIDE SEQUENCE [LARGE SCALE GENOMIC DNA]</scope>
    <source>
        <strain evidence="1 2">NF3</strain>
    </source>
</reference>
<dbReference type="EMBL" id="MWQN01000008">
    <property type="protein sequence ID" value="OPC76435.1"/>
    <property type="molecule type" value="Genomic_DNA"/>
</dbReference>